<dbReference type="Pfam" id="PF00400">
    <property type="entry name" value="WD40"/>
    <property type="match status" value="2"/>
</dbReference>
<proteinExistence type="predicted"/>
<dbReference type="EMBL" id="GG745341">
    <property type="protein sequence ID" value="KNE63122.1"/>
    <property type="molecule type" value="Genomic_DNA"/>
</dbReference>
<feature type="region of interest" description="Disordered" evidence="5">
    <location>
        <begin position="1"/>
        <end position="173"/>
    </location>
</feature>
<dbReference type="Gene3D" id="2.130.10.10">
    <property type="entry name" value="YVTN repeat-like/Quinoprotein amine dehydrogenase"/>
    <property type="match status" value="1"/>
</dbReference>
<feature type="compositionally biased region" description="Low complexity" evidence="5">
    <location>
        <begin position="18"/>
        <end position="35"/>
    </location>
</feature>
<evidence type="ECO:0000313" key="7">
    <source>
        <dbReference type="Proteomes" id="UP000054350"/>
    </source>
</evidence>
<keyword evidence="7" id="KW-1185">Reference proteome</keyword>
<accession>A0A0L0SKR6</accession>
<gene>
    <name evidence="6" type="ORF">AMAG_08285</name>
</gene>
<feature type="region of interest" description="Disordered" evidence="5">
    <location>
        <begin position="207"/>
        <end position="228"/>
    </location>
</feature>
<evidence type="ECO:0000256" key="3">
    <source>
        <dbReference type="ARBA" id="ARBA00023306"/>
    </source>
</evidence>
<dbReference type="VEuPathDB" id="FungiDB:AMAG_08285"/>
<dbReference type="SUPFAM" id="SSF50978">
    <property type="entry name" value="WD40 repeat-like"/>
    <property type="match status" value="1"/>
</dbReference>
<dbReference type="STRING" id="578462.A0A0L0SKR6"/>
<dbReference type="InterPro" id="IPR036322">
    <property type="entry name" value="WD40_repeat_dom_sf"/>
</dbReference>
<evidence type="ECO:0000313" key="6">
    <source>
        <dbReference type="EMBL" id="KNE63122.1"/>
    </source>
</evidence>
<dbReference type="GO" id="GO:0031145">
    <property type="term" value="P:anaphase-promoting complex-dependent catabolic process"/>
    <property type="evidence" value="ECO:0007669"/>
    <property type="project" value="TreeGrafter"/>
</dbReference>
<evidence type="ECO:0000256" key="2">
    <source>
        <dbReference type="ARBA" id="ARBA00022737"/>
    </source>
</evidence>
<dbReference type="InterPro" id="IPR001680">
    <property type="entry name" value="WD40_rpt"/>
</dbReference>
<protein>
    <submittedName>
        <fullName evidence="6">Uncharacterized protein</fullName>
    </submittedName>
</protein>
<dbReference type="PANTHER" id="PTHR19918">
    <property type="entry name" value="CELL DIVISION CYCLE 20 CDC20 FIZZY -RELATED"/>
    <property type="match status" value="1"/>
</dbReference>
<dbReference type="AlphaFoldDB" id="A0A0L0SKR6"/>
<reference evidence="6 7" key="1">
    <citation type="submission" date="2009-11" db="EMBL/GenBank/DDBJ databases">
        <title>Annotation of Allomyces macrogynus ATCC 38327.</title>
        <authorList>
            <consortium name="The Broad Institute Genome Sequencing Platform"/>
            <person name="Russ C."/>
            <person name="Cuomo C."/>
            <person name="Burger G."/>
            <person name="Gray M.W."/>
            <person name="Holland P.W.H."/>
            <person name="King N."/>
            <person name="Lang F.B.F."/>
            <person name="Roger A.J."/>
            <person name="Ruiz-Trillo I."/>
            <person name="Young S.K."/>
            <person name="Zeng Q."/>
            <person name="Gargeya S."/>
            <person name="Fitzgerald M."/>
            <person name="Haas B."/>
            <person name="Abouelleil A."/>
            <person name="Alvarado L."/>
            <person name="Arachchi H.M."/>
            <person name="Berlin A."/>
            <person name="Chapman S.B."/>
            <person name="Gearin G."/>
            <person name="Goldberg J."/>
            <person name="Griggs A."/>
            <person name="Gujja S."/>
            <person name="Hansen M."/>
            <person name="Heiman D."/>
            <person name="Howarth C."/>
            <person name="Larimer J."/>
            <person name="Lui A."/>
            <person name="MacDonald P.J.P."/>
            <person name="McCowen C."/>
            <person name="Montmayeur A."/>
            <person name="Murphy C."/>
            <person name="Neiman D."/>
            <person name="Pearson M."/>
            <person name="Priest M."/>
            <person name="Roberts A."/>
            <person name="Saif S."/>
            <person name="Shea T."/>
            <person name="Sisk P."/>
            <person name="Stolte C."/>
            <person name="Sykes S."/>
            <person name="Wortman J."/>
            <person name="Nusbaum C."/>
            <person name="Birren B."/>
        </authorList>
    </citation>
    <scope>NUCLEOTIDE SEQUENCE [LARGE SCALE GENOMIC DNA]</scope>
    <source>
        <strain evidence="6 7">ATCC 38327</strain>
    </source>
</reference>
<keyword evidence="1 4" id="KW-0853">WD repeat</keyword>
<keyword evidence="2" id="KW-0677">Repeat</keyword>
<dbReference type="SMART" id="SM00320">
    <property type="entry name" value="WD40"/>
    <property type="match status" value="5"/>
</dbReference>
<name>A0A0L0SKR6_ALLM3</name>
<dbReference type="GO" id="GO:0005680">
    <property type="term" value="C:anaphase-promoting complex"/>
    <property type="evidence" value="ECO:0007669"/>
    <property type="project" value="TreeGrafter"/>
</dbReference>
<feature type="repeat" description="WD" evidence="4">
    <location>
        <begin position="591"/>
        <end position="617"/>
    </location>
</feature>
<dbReference type="InterPro" id="IPR015943">
    <property type="entry name" value="WD40/YVTN_repeat-like_dom_sf"/>
</dbReference>
<evidence type="ECO:0000256" key="5">
    <source>
        <dbReference type="SAM" id="MobiDB-lite"/>
    </source>
</evidence>
<dbReference type="PROSITE" id="PS00678">
    <property type="entry name" value="WD_REPEATS_1"/>
    <property type="match status" value="1"/>
</dbReference>
<dbReference type="GO" id="GO:0010997">
    <property type="term" value="F:anaphase-promoting complex binding"/>
    <property type="evidence" value="ECO:0007669"/>
    <property type="project" value="InterPro"/>
</dbReference>
<dbReference type="GO" id="GO:1905786">
    <property type="term" value="P:positive regulation of anaphase-promoting complex-dependent catabolic process"/>
    <property type="evidence" value="ECO:0007669"/>
    <property type="project" value="TreeGrafter"/>
</dbReference>
<evidence type="ECO:0000256" key="4">
    <source>
        <dbReference type="PROSITE-ProRule" id="PRU00221"/>
    </source>
</evidence>
<feature type="compositionally biased region" description="Low complexity" evidence="5">
    <location>
        <begin position="64"/>
        <end position="79"/>
    </location>
</feature>
<dbReference type="InterPro" id="IPR019775">
    <property type="entry name" value="WD40_repeat_CS"/>
</dbReference>
<evidence type="ECO:0000256" key="1">
    <source>
        <dbReference type="ARBA" id="ARBA00022574"/>
    </source>
</evidence>
<dbReference type="InterPro" id="IPR033010">
    <property type="entry name" value="Cdc20/Fizzy"/>
</dbReference>
<dbReference type="PROSITE" id="PS50082">
    <property type="entry name" value="WD_REPEATS_2"/>
    <property type="match status" value="1"/>
</dbReference>
<dbReference type="Proteomes" id="UP000054350">
    <property type="component" value="Unassembled WGS sequence"/>
</dbReference>
<reference evidence="7" key="2">
    <citation type="submission" date="2009-11" db="EMBL/GenBank/DDBJ databases">
        <title>The Genome Sequence of Allomyces macrogynus strain ATCC 38327.</title>
        <authorList>
            <consortium name="The Broad Institute Genome Sequencing Platform"/>
            <person name="Russ C."/>
            <person name="Cuomo C."/>
            <person name="Shea T."/>
            <person name="Young S.K."/>
            <person name="Zeng Q."/>
            <person name="Koehrsen M."/>
            <person name="Haas B."/>
            <person name="Borodovsky M."/>
            <person name="Guigo R."/>
            <person name="Alvarado L."/>
            <person name="Berlin A."/>
            <person name="Borenstein D."/>
            <person name="Chen Z."/>
            <person name="Engels R."/>
            <person name="Freedman E."/>
            <person name="Gellesch M."/>
            <person name="Goldberg J."/>
            <person name="Griggs A."/>
            <person name="Gujja S."/>
            <person name="Heiman D."/>
            <person name="Hepburn T."/>
            <person name="Howarth C."/>
            <person name="Jen D."/>
            <person name="Larson L."/>
            <person name="Lewis B."/>
            <person name="Mehta T."/>
            <person name="Park D."/>
            <person name="Pearson M."/>
            <person name="Roberts A."/>
            <person name="Saif S."/>
            <person name="Shenoy N."/>
            <person name="Sisk P."/>
            <person name="Stolte C."/>
            <person name="Sykes S."/>
            <person name="Walk T."/>
            <person name="White J."/>
            <person name="Yandava C."/>
            <person name="Burger G."/>
            <person name="Gray M.W."/>
            <person name="Holland P.W.H."/>
            <person name="King N."/>
            <person name="Lang F.B.F."/>
            <person name="Roger A.J."/>
            <person name="Ruiz-Trillo I."/>
            <person name="Lander E."/>
            <person name="Nusbaum C."/>
        </authorList>
    </citation>
    <scope>NUCLEOTIDE SEQUENCE [LARGE SCALE GENOMIC DNA]</scope>
    <source>
        <strain evidence="7">ATCC 38327</strain>
    </source>
</reference>
<feature type="compositionally biased region" description="Low complexity" evidence="5">
    <location>
        <begin position="154"/>
        <end position="166"/>
    </location>
</feature>
<sequence>MATVAAPVTPLRDRPASSRRSAATAASSSTHPATPFSLDKTSENDSPASMFATPTLATPPPWSPATSTKTPTAPPARSALFGANSSFTPDLDDDDDHISIHDVDSPTLMLAGPGAPWRTATTAWDQRARSRRTTAAPSARPRRGQSTPPPADRSSTASSKASTPTQARPPRFRLPVHHAPVRPASFHATTSIHPDAAVARLPAARKTRAGGMHPPPLKRAQTQPVPTAAPSFSTPIVVAANPDPVIRPRIRLADPAVALPLLTAPPLSTRETDFVDNLIRARGRPRARKSTAEVVEDVAVHFADSMVVTPPRVRTAPPVLPRRALHDAPPVTEAAIRGAQDAARLATTARVGSIVDDTDLVANAVGIDVTQPLSAACNEIYKENIYLRCAPRPPPAGPIRQVARPCVAQHVSNFANDFYTSVLDFSPRHWLAYASYRSLTLLHLNGAHDPYSDLKPIYKLPFAASFAHPMGARDARATAVRWAPDARHVAVGTSTGHVVVVDVTTMQPVRVVDQDPERCRAPDPQGNVGEMCRVNNVAWTADAVLATGALHGRVAVHDLRDRAPRAVIARDAAHDGIVCGLQPAPPGGVGDGPLIVTGGNDNAAKIWDARAGMREARTTHWHTSAVKALAWCPANSALLLTGAGTADRNVRVFDTRAATDAPLAKFQTDAQIVHAAWTCATTNRAEILTVHGHDPRISFWDVNGREVPGMIRCPRLHDSEDDIVRVFDAVTSRDGGVCAVATTDERLLVWDVSVPPPPVGAEEADDAPVRVWSAQRGLGAQVPNEARPPVYSALAAALATSRRSAMHPAVTER</sequence>
<dbReference type="GO" id="GO:1990757">
    <property type="term" value="F:ubiquitin ligase activator activity"/>
    <property type="evidence" value="ECO:0007669"/>
    <property type="project" value="TreeGrafter"/>
</dbReference>
<dbReference type="OrthoDB" id="10263272at2759"/>
<keyword evidence="3" id="KW-0131">Cell cycle</keyword>
<organism evidence="6 7">
    <name type="scientific">Allomyces macrogynus (strain ATCC 38327)</name>
    <name type="common">Allomyces javanicus var. macrogynus</name>
    <dbReference type="NCBI Taxonomy" id="578462"/>
    <lineage>
        <taxon>Eukaryota</taxon>
        <taxon>Fungi</taxon>
        <taxon>Fungi incertae sedis</taxon>
        <taxon>Blastocladiomycota</taxon>
        <taxon>Blastocladiomycetes</taxon>
        <taxon>Blastocladiales</taxon>
        <taxon>Blastocladiaceae</taxon>
        <taxon>Allomyces</taxon>
    </lineage>
</organism>
<dbReference type="eggNOG" id="KOG0305">
    <property type="taxonomic scope" value="Eukaryota"/>
</dbReference>
<dbReference type="PANTHER" id="PTHR19918:SF1">
    <property type="entry name" value="FIZZY-RELATED PROTEIN HOMOLOG"/>
    <property type="match status" value="1"/>
</dbReference>